<dbReference type="SUPFAM" id="SSF55486">
    <property type="entry name" value="Metalloproteases ('zincins'), catalytic domain"/>
    <property type="match status" value="1"/>
</dbReference>
<dbReference type="Pfam" id="PF01457">
    <property type="entry name" value="Peptidase_M8"/>
    <property type="match status" value="1"/>
</dbReference>
<comment type="cofactor">
    <cofactor evidence="1">
        <name>Zn(2+)</name>
        <dbReference type="ChEBI" id="CHEBI:29105"/>
    </cofactor>
</comment>
<keyword evidence="3" id="KW-0479">Metal-binding</keyword>
<name>A0ABX0W8J9_9RHOB</name>
<feature type="region of interest" description="Disordered" evidence="7">
    <location>
        <begin position="83"/>
        <end position="123"/>
    </location>
</feature>
<evidence type="ECO:0000256" key="5">
    <source>
        <dbReference type="ARBA" id="ARBA00022833"/>
    </source>
</evidence>
<evidence type="ECO:0000313" key="8">
    <source>
        <dbReference type="EMBL" id="NIZ60957.1"/>
    </source>
</evidence>
<proteinExistence type="predicted"/>
<evidence type="ECO:0000256" key="2">
    <source>
        <dbReference type="ARBA" id="ARBA00022670"/>
    </source>
</evidence>
<protein>
    <recommendedName>
        <fullName evidence="10">Leishmanolysin</fullName>
    </recommendedName>
</protein>
<gene>
    <name evidence="8" type="ORF">DL239_08215</name>
</gene>
<keyword evidence="9" id="KW-1185">Reference proteome</keyword>
<evidence type="ECO:0000256" key="3">
    <source>
        <dbReference type="ARBA" id="ARBA00022723"/>
    </source>
</evidence>
<dbReference type="PANTHER" id="PTHR10942">
    <property type="entry name" value="LEISHMANOLYSIN-LIKE PEPTIDASE"/>
    <property type="match status" value="1"/>
</dbReference>
<keyword evidence="5" id="KW-0862">Zinc</keyword>
<dbReference type="PANTHER" id="PTHR10942:SF0">
    <property type="entry name" value="LEISHMANOLYSIN-LIKE PEPTIDASE"/>
    <property type="match status" value="1"/>
</dbReference>
<evidence type="ECO:0000256" key="1">
    <source>
        <dbReference type="ARBA" id="ARBA00001947"/>
    </source>
</evidence>
<evidence type="ECO:0000256" key="6">
    <source>
        <dbReference type="ARBA" id="ARBA00023049"/>
    </source>
</evidence>
<sequence length="374" mass="39277">MQISTFFPGDLGLQSLKDLNSVSSAEPDPQLDNAEHFVFSQQEDAPHPATNQPHNNAYLDATLQSDVSALSDDLIFALSNGNRTGQQTETLPDNWANAKPEGVGGGNGNGNGNNGGGDGDGDTGVLDRYVSGGSAKKSFNVEVEFSGTWTADLQGAFIEAADYLSSIILGDITDIRRGPYATDDITISAALIEIDGPGIILGQAGPTVYRTANYLPAAGIMEFDIADAATFASQGQWTAIVLHEMMHTLGFGTMWDLMGLTSGSVSGGDMRFTGALATSYYNTELIAEAASDNGSANGVPIETDGSPGTAGGHWDEDLFNNEIMTGYIDNPNYMSNMTIAALEDMGYDTVIDDPNAPNDAFGPIPADTLLDLFA</sequence>
<evidence type="ECO:0000313" key="9">
    <source>
        <dbReference type="Proteomes" id="UP001429564"/>
    </source>
</evidence>
<dbReference type="InterPro" id="IPR001577">
    <property type="entry name" value="Peptidase_M8"/>
</dbReference>
<dbReference type="Proteomes" id="UP001429564">
    <property type="component" value="Unassembled WGS sequence"/>
</dbReference>
<evidence type="ECO:0000256" key="7">
    <source>
        <dbReference type="SAM" id="MobiDB-lite"/>
    </source>
</evidence>
<evidence type="ECO:0000256" key="4">
    <source>
        <dbReference type="ARBA" id="ARBA00022801"/>
    </source>
</evidence>
<dbReference type="RefSeq" id="WP_206188394.1">
    <property type="nucleotide sequence ID" value="NZ_QHLQ01000006.1"/>
</dbReference>
<dbReference type="Gene3D" id="3.90.132.10">
    <property type="entry name" value="Leishmanolysin , domain 2"/>
    <property type="match status" value="1"/>
</dbReference>
<keyword evidence="2" id="KW-0645">Protease</keyword>
<reference evidence="8 9" key="1">
    <citation type="submission" date="2018-05" db="EMBL/GenBank/DDBJ databases">
        <authorList>
            <person name="Zhang Y.-J."/>
        </authorList>
    </citation>
    <scope>NUCLEOTIDE SEQUENCE [LARGE SCALE GENOMIC DNA]</scope>
    <source>
        <strain evidence="8 9">CY04</strain>
    </source>
</reference>
<keyword evidence="4" id="KW-0378">Hydrolase</keyword>
<keyword evidence="6" id="KW-0482">Metalloprotease</keyword>
<organism evidence="8 9">
    <name type="scientific">Parasedimentitalea denitrificans</name>
    <dbReference type="NCBI Taxonomy" id="2211118"/>
    <lineage>
        <taxon>Bacteria</taxon>
        <taxon>Pseudomonadati</taxon>
        <taxon>Pseudomonadota</taxon>
        <taxon>Alphaproteobacteria</taxon>
        <taxon>Rhodobacterales</taxon>
        <taxon>Paracoccaceae</taxon>
        <taxon>Parasedimentitalea</taxon>
    </lineage>
</organism>
<dbReference type="EMBL" id="QHLQ01000006">
    <property type="protein sequence ID" value="NIZ60957.1"/>
    <property type="molecule type" value="Genomic_DNA"/>
</dbReference>
<accession>A0ABX0W8J9</accession>
<evidence type="ECO:0008006" key="10">
    <source>
        <dbReference type="Google" id="ProtNLM"/>
    </source>
</evidence>
<feature type="compositionally biased region" description="Gly residues" evidence="7">
    <location>
        <begin position="102"/>
        <end position="118"/>
    </location>
</feature>
<comment type="caution">
    <text evidence="8">The sequence shown here is derived from an EMBL/GenBank/DDBJ whole genome shotgun (WGS) entry which is preliminary data.</text>
</comment>